<accession>A0ACB8TUD3</accession>
<comment type="caution">
    <text evidence="1">The sequence shown here is derived from an EMBL/GenBank/DDBJ whole genome shotgun (WGS) entry which is preliminary data.</text>
</comment>
<dbReference type="EMBL" id="MU274929">
    <property type="protein sequence ID" value="KAI0085678.1"/>
    <property type="molecule type" value="Genomic_DNA"/>
</dbReference>
<sequence>MGSSTAVASSSRTPYFSLASVPQELTEHILKFCHPRDFASLSETCTTLRNIVYNEDDYIWRMAFLMYPFDDMRLSLDVEAVGGSAAKGSELKDKMKTKLNWRKELQRRVFAEGVLRRPSEDAKLDGRKLLKAIEILNDAVDSAAPAASSFISASSRPDDTDISYNLAWAEDTLLHSKVFEAPPASVMEMIDSDPIVEEKLERLRSRLRCYLSLAHETGIARDSEERLRRLRIAARCFVYDLGHYCDQTRWGPYKLLSRPSNQVLSAASGDGKYANEVNKEPVLVVNWEHVEHVRNVVYMNLRELPGYWRSSVVPTFDIQATRPWSAPGYLSETRNPRDWAGVEGVWRRVVCFMDYRDLFSFNYTSMQEMRLHPTYFDGDFSEATRVVEAQFVFDEEASLATELEEDDDPSYPPVAFSGLARGVHLTRQSHVRGTIRKKKDYIRWSFITTHDRSQWAAEGVQVGGVGSAMGVAGIWTVAVHEEEGDPAGPFWMWKADQSLPENMLVLHDS</sequence>
<evidence type="ECO:0000313" key="1">
    <source>
        <dbReference type="EMBL" id="KAI0085678.1"/>
    </source>
</evidence>
<evidence type="ECO:0000313" key="2">
    <source>
        <dbReference type="Proteomes" id="UP001055072"/>
    </source>
</evidence>
<organism evidence="1 2">
    <name type="scientific">Irpex rosettiformis</name>
    <dbReference type="NCBI Taxonomy" id="378272"/>
    <lineage>
        <taxon>Eukaryota</taxon>
        <taxon>Fungi</taxon>
        <taxon>Dikarya</taxon>
        <taxon>Basidiomycota</taxon>
        <taxon>Agaricomycotina</taxon>
        <taxon>Agaricomycetes</taxon>
        <taxon>Polyporales</taxon>
        <taxon>Irpicaceae</taxon>
        <taxon>Irpex</taxon>
    </lineage>
</organism>
<dbReference type="Proteomes" id="UP001055072">
    <property type="component" value="Unassembled WGS sequence"/>
</dbReference>
<name>A0ACB8TUD3_9APHY</name>
<keyword evidence="2" id="KW-1185">Reference proteome</keyword>
<gene>
    <name evidence="1" type="ORF">BDY19DRAFT_996579</name>
</gene>
<protein>
    <submittedName>
        <fullName evidence="1">Uncharacterized protein</fullName>
    </submittedName>
</protein>
<reference evidence="1" key="1">
    <citation type="journal article" date="2021" name="Environ. Microbiol.">
        <title>Gene family expansions and transcriptome signatures uncover fungal adaptations to wood decay.</title>
        <authorList>
            <person name="Hage H."/>
            <person name="Miyauchi S."/>
            <person name="Viragh M."/>
            <person name="Drula E."/>
            <person name="Min B."/>
            <person name="Chaduli D."/>
            <person name="Navarro D."/>
            <person name="Favel A."/>
            <person name="Norest M."/>
            <person name="Lesage-Meessen L."/>
            <person name="Balint B."/>
            <person name="Merenyi Z."/>
            <person name="de Eugenio L."/>
            <person name="Morin E."/>
            <person name="Martinez A.T."/>
            <person name="Baldrian P."/>
            <person name="Stursova M."/>
            <person name="Martinez M.J."/>
            <person name="Novotny C."/>
            <person name="Magnuson J.K."/>
            <person name="Spatafora J.W."/>
            <person name="Maurice S."/>
            <person name="Pangilinan J."/>
            <person name="Andreopoulos W."/>
            <person name="LaButti K."/>
            <person name="Hundley H."/>
            <person name="Na H."/>
            <person name="Kuo A."/>
            <person name="Barry K."/>
            <person name="Lipzen A."/>
            <person name="Henrissat B."/>
            <person name="Riley R."/>
            <person name="Ahrendt S."/>
            <person name="Nagy L.G."/>
            <person name="Grigoriev I.V."/>
            <person name="Martin F."/>
            <person name="Rosso M.N."/>
        </authorList>
    </citation>
    <scope>NUCLEOTIDE SEQUENCE</scope>
    <source>
        <strain evidence="1">CBS 384.51</strain>
    </source>
</reference>
<proteinExistence type="predicted"/>